<keyword evidence="1" id="KW-0812">Transmembrane</keyword>
<dbReference type="InterPro" id="IPR046624">
    <property type="entry name" value="CSS2_C"/>
</dbReference>
<evidence type="ECO:0000313" key="4">
    <source>
        <dbReference type="Proteomes" id="UP000326565"/>
    </source>
</evidence>
<evidence type="ECO:0000256" key="1">
    <source>
        <dbReference type="SAM" id="Phobius"/>
    </source>
</evidence>
<dbReference type="Proteomes" id="UP000326565">
    <property type="component" value="Unassembled WGS sequence"/>
</dbReference>
<sequence>MPWLFDHLPDIARSLLLIGLVIFNGLQYYVFTKGALIAACCFSTSVLGSTWSSSIHGQPLPDKWFQMSLSETAAADTGVIASDINSGLRVIASTASCVVITNLVVQLAKSLASTIRELSDQGSCNSLSGTYQDLKWTYHSTGRNCDTTAQHITIAGAIKKFSDSAYCGPSLSFDSCLSGGNNDI</sequence>
<evidence type="ECO:0000313" key="3">
    <source>
        <dbReference type="EMBL" id="KAB8077477.1"/>
    </source>
</evidence>
<dbReference type="OrthoDB" id="5059029at2759"/>
<evidence type="ECO:0000259" key="2">
    <source>
        <dbReference type="Pfam" id="PF20521"/>
    </source>
</evidence>
<protein>
    <recommendedName>
        <fullName evidence="2">Secreted protein CSS2 C-terminal domain-containing protein</fullName>
    </recommendedName>
</protein>
<dbReference type="EMBL" id="ML732168">
    <property type="protein sequence ID" value="KAB8077477.1"/>
    <property type="molecule type" value="Genomic_DNA"/>
</dbReference>
<keyword evidence="1" id="KW-1133">Transmembrane helix</keyword>
<feature type="domain" description="Secreted protein CSS2 C-terminal" evidence="2">
    <location>
        <begin position="89"/>
        <end position="163"/>
    </location>
</feature>
<keyword evidence="1" id="KW-0472">Membrane</keyword>
<dbReference type="Pfam" id="PF20521">
    <property type="entry name" value="DUF6736"/>
    <property type="match status" value="1"/>
</dbReference>
<dbReference type="AlphaFoldDB" id="A0A5N5XBN8"/>
<feature type="transmembrane region" description="Helical" evidence="1">
    <location>
        <begin position="12"/>
        <end position="31"/>
    </location>
</feature>
<proteinExistence type="predicted"/>
<name>A0A5N5XBN8_9EURO</name>
<reference evidence="3 4" key="1">
    <citation type="submission" date="2019-04" db="EMBL/GenBank/DDBJ databases">
        <title>Friends and foes A comparative genomics study of 23 Aspergillus species from section Flavi.</title>
        <authorList>
            <consortium name="DOE Joint Genome Institute"/>
            <person name="Kjaerbolling I."/>
            <person name="Vesth T."/>
            <person name="Frisvad J.C."/>
            <person name="Nybo J.L."/>
            <person name="Theobald S."/>
            <person name="Kildgaard S."/>
            <person name="Isbrandt T."/>
            <person name="Kuo A."/>
            <person name="Sato A."/>
            <person name="Lyhne E.K."/>
            <person name="Kogle M.E."/>
            <person name="Wiebenga A."/>
            <person name="Kun R.S."/>
            <person name="Lubbers R.J."/>
            <person name="Makela M.R."/>
            <person name="Barry K."/>
            <person name="Chovatia M."/>
            <person name="Clum A."/>
            <person name="Daum C."/>
            <person name="Haridas S."/>
            <person name="He G."/>
            <person name="LaButti K."/>
            <person name="Lipzen A."/>
            <person name="Mondo S."/>
            <person name="Riley R."/>
            <person name="Salamov A."/>
            <person name="Simmons B.A."/>
            <person name="Magnuson J.K."/>
            <person name="Henrissat B."/>
            <person name="Mortensen U.H."/>
            <person name="Larsen T.O."/>
            <person name="Devries R.P."/>
            <person name="Grigoriev I.V."/>
            <person name="Machida M."/>
            <person name="Baker S.E."/>
            <person name="Andersen M.R."/>
        </authorList>
    </citation>
    <scope>NUCLEOTIDE SEQUENCE [LARGE SCALE GENOMIC DNA]</scope>
    <source>
        <strain evidence="3 4">CBS 151.66</strain>
    </source>
</reference>
<keyword evidence="4" id="KW-1185">Reference proteome</keyword>
<organism evidence="3 4">
    <name type="scientific">Aspergillus leporis</name>
    <dbReference type="NCBI Taxonomy" id="41062"/>
    <lineage>
        <taxon>Eukaryota</taxon>
        <taxon>Fungi</taxon>
        <taxon>Dikarya</taxon>
        <taxon>Ascomycota</taxon>
        <taxon>Pezizomycotina</taxon>
        <taxon>Eurotiomycetes</taxon>
        <taxon>Eurotiomycetidae</taxon>
        <taxon>Eurotiales</taxon>
        <taxon>Aspergillaceae</taxon>
        <taxon>Aspergillus</taxon>
        <taxon>Aspergillus subgen. Circumdati</taxon>
    </lineage>
</organism>
<gene>
    <name evidence="3" type="ORF">BDV29DRAFT_188679</name>
</gene>
<accession>A0A5N5XBN8</accession>